<evidence type="ECO:0000313" key="1">
    <source>
        <dbReference type="EMBL" id="SNT59747.1"/>
    </source>
</evidence>
<dbReference type="Proteomes" id="UP000198362">
    <property type="component" value="Unassembled WGS sequence"/>
</dbReference>
<protein>
    <submittedName>
        <fullName evidence="1">Uncharacterized protein</fullName>
    </submittedName>
</protein>
<name>A0A239NXY6_9ACTN</name>
<organism evidence="1 2">
    <name type="scientific">Asanoa hainanensis</name>
    <dbReference type="NCBI Taxonomy" id="560556"/>
    <lineage>
        <taxon>Bacteria</taxon>
        <taxon>Bacillati</taxon>
        <taxon>Actinomycetota</taxon>
        <taxon>Actinomycetes</taxon>
        <taxon>Micromonosporales</taxon>
        <taxon>Micromonosporaceae</taxon>
        <taxon>Asanoa</taxon>
    </lineage>
</organism>
<proteinExistence type="predicted"/>
<evidence type="ECO:0000313" key="2">
    <source>
        <dbReference type="Proteomes" id="UP000198362"/>
    </source>
</evidence>
<reference evidence="1 2" key="1">
    <citation type="submission" date="2017-06" db="EMBL/GenBank/DDBJ databases">
        <authorList>
            <person name="Kim H.J."/>
            <person name="Triplett B.A."/>
        </authorList>
    </citation>
    <scope>NUCLEOTIDE SEQUENCE [LARGE SCALE GENOMIC DNA]</scope>
    <source>
        <strain evidence="1 2">CGMCC 4.5593</strain>
    </source>
</reference>
<gene>
    <name evidence="1" type="ORF">SAMN05421812_111256</name>
</gene>
<accession>A0A239NXY6</accession>
<sequence>MVFTEQGSAVGGDAGEVAAGLVAVAQLLGDHAQVEGERQHQRVGLAQVQLAGRDRLLQDPAGGGRVVGLAMQRGQRVLAAE</sequence>
<dbReference type="EMBL" id="FZPH01000011">
    <property type="protein sequence ID" value="SNT59747.1"/>
    <property type="molecule type" value="Genomic_DNA"/>
</dbReference>
<dbReference type="AlphaFoldDB" id="A0A239NXY6"/>
<keyword evidence="2" id="KW-1185">Reference proteome</keyword>